<dbReference type="CDD" id="cd05387">
    <property type="entry name" value="BY-kinase"/>
    <property type="match status" value="1"/>
</dbReference>
<dbReference type="GO" id="GO:0005886">
    <property type="term" value="C:plasma membrane"/>
    <property type="evidence" value="ECO:0007669"/>
    <property type="project" value="UniProtKB-SubCell"/>
</dbReference>
<evidence type="ECO:0000259" key="10">
    <source>
        <dbReference type="Pfam" id="PF02706"/>
    </source>
</evidence>
<proteinExistence type="predicted"/>
<keyword evidence="8" id="KW-0175">Coiled coil</keyword>
<dbReference type="NCBIfam" id="TIGR01007">
    <property type="entry name" value="eps_fam"/>
    <property type="match status" value="1"/>
</dbReference>
<feature type="transmembrane region" description="Helical" evidence="9">
    <location>
        <begin position="42"/>
        <end position="66"/>
    </location>
</feature>
<keyword evidence="6 9" id="KW-1133">Transmembrane helix</keyword>
<dbReference type="InterPro" id="IPR027417">
    <property type="entry name" value="P-loop_NTPase"/>
</dbReference>
<dbReference type="RefSeq" id="WP_066765248.1">
    <property type="nucleotide sequence ID" value="NZ_BMIO01000001.1"/>
</dbReference>
<dbReference type="PANTHER" id="PTHR32309">
    <property type="entry name" value="TYROSINE-PROTEIN KINASE"/>
    <property type="match status" value="1"/>
</dbReference>
<dbReference type="Proteomes" id="UP000598997">
    <property type="component" value="Unassembled WGS sequence"/>
</dbReference>
<feature type="domain" description="Polysaccharide chain length determinant N-terminal" evidence="10">
    <location>
        <begin position="28"/>
        <end position="119"/>
    </location>
</feature>
<keyword evidence="4" id="KW-0547">Nucleotide-binding</keyword>
<dbReference type="Pfam" id="PF13807">
    <property type="entry name" value="GNVR"/>
    <property type="match status" value="1"/>
</dbReference>
<name>A0A917DGI9_9SPHN</name>
<dbReference type="PANTHER" id="PTHR32309:SF13">
    <property type="entry name" value="FERRIC ENTEROBACTIN TRANSPORT PROTEIN FEPE"/>
    <property type="match status" value="1"/>
</dbReference>
<dbReference type="GO" id="GO:0004715">
    <property type="term" value="F:non-membrane spanning protein tyrosine kinase activity"/>
    <property type="evidence" value="ECO:0007669"/>
    <property type="project" value="UniProtKB-EC"/>
</dbReference>
<gene>
    <name evidence="12" type="ORF">GCM10010989_04990</name>
</gene>
<dbReference type="EMBL" id="BMIO01000001">
    <property type="protein sequence ID" value="GGD33832.1"/>
    <property type="molecule type" value="Genomic_DNA"/>
</dbReference>
<dbReference type="InterPro" id="IPR050445">
    <property type="entry name" value="Bact_polysacc_biosynth/exp"/>
</dbReference>
<evidence type="ECO:0000256" key="2">
    <source>
        <dbReference type="ARBA" id="ARBA00022475"/>
    </source>
</evidence>
<keyword evidence="5" id="KW-0067">ATP-binding</keyword>
<comment type="subcellular location">
    <subcellularLocation>
        <location evidence="1">Cell membrane</location>
        <topology evidence="1">Multi-pass membrane protein</topology>
    </subcellularLocation>
</comment>
<dbReference type="Gene3D" id="3.40.50.300">
    <property type="entry name" value="P-loop containing nucleotide triphosphate hydrolases"/>
    <property type="match status" value="1"/>
</dbReference>
<keyword evidence="7 9" id="KW-0472">Membrane</keyword>
<evidence type="ECO:0000256" key="8">
    <source>
        <dbReference type="SAM" id="Coils"/>
    </source>
</evidence>
<sequence>MNTMANFASNAVESEAQHGDRIDGARVIDLQRLWGAVWHNRILIAAIVAGCVLAGLAATLMLTPLYTATASLQIDQESRKIMGEEDGSGEAYRDADRFLQTHVDVLTSRRMAERVAQELDIFDNPQIFFTKMHVAGADEDQAVTARGRRDLVLQTIEDNVEVTLPAGSRVVRIAFTSPDADFAAQMANAYAESYARYNVDRRLEATIYARDFLGRQMADARDRLESAEREANDYARSVGLVRNVGGGDEASLTDFDLTSYNTALADARNERIAAQSKWQLVAAADAGAIAEAIENRAMQDLVASRAQVQATLEAELADKQAGHPAVAPLRQRVREYDAQIAKLAEDIRSSIRDSYRMAAARERELQGRVNMLKGATQRERDDAVQFNTLMREVDTSRQLYDGLLARFRQTSAEANITSNNVQQIDRALPPVKPSSPRVLLNLALAAVTGFLIAGVVVFLREQGRHAIRTPGEIEDRLGLRLLGITPKVARGGMIEGLEQPGEPLHEALVSLRTALQFALPSGGSQRLLVTSAEPGEGKSSTAYGIARAFAEGGRRTILVDCDLRRPALHDMLGLAAEPGLSGVLASGALSSAITAGPVTNLSVLPSGAVPAVPTDLLGSAAFAQLMRKFGQDFDVVVLDGPPVLGLADVPVLASGKDVATLFVVEAGRTDIDAARNALSRLSASKAQIVGGVMAKFDFAQARRLGLGRQYGAGQTYYRYGG</sequence>
<dbReference type="InterPro" id="IPR032807">
    <property type="entry name" value="GNVR"/>
</dbReference>
<evidence type="ECO:0000259" key="11">
    <source>
        <dbReference type="Pfam" id="PF13807"/>
    </source>
</evidence>
<evidence type="ECO:0008006" key="14">
    <source>
        <dbReference type="Google" id="ProtNLM"/>
    </source>
</evidence>
<evidence type="ECO:0000256" key="3">
    <source>
        <dbReference type="ARBA" id="ARBA00022692"/>
    </source>
</evidence>
<keyword evidence="3 9" id="KW-0812">Transmembrane</keyword>
<dbReference type="InterPro" id="IPR005702">
    <property type="entry name" value="Wzc-like_C"/>
</dbReference>
<accession>A0A917DGI9</accession>
<reference evidence="12 13" key="1">
    <citation type="journal article" date="2014" name="Int. J. Syst. Evol. Microbiol.">
        <title>Complete genome sequence of Corynebacterium casei LMG S-19264T (=DSM 44701T), isolated from a smear-ripened cheese.</title>
        <authorList>
            <consortium name="US DOE Joint Genome Institute (JGI-PGF)"/>
            <person name="Walter F."/>
            <person name="Albersmeier A."/>
            <person name="Kalinowski J."/>
            <person name="Ruckert C."/>
        </authorList>
    </citation>
    <scope>NUCLEOTIDE SEQUENCE [LARGE SCALE GENOMIC DNA]</scope>
    <source>
        <strain evidence="12 13">CGMCC 1.15358</strain>
    </source>
</reference>
<evidence type="ECO:0000313" key="13">
    <source>
        <dbReference type="Proteomes" id="UP000598997"/>
    </source>
</evidence>
<evidence type="ECO:0000313" key="12">
    <source>
        <dbReference type="EMBL" id="GGD33832.1"/>
    </source>
</evidence>
<keyword evidence="2" id="KW-1003">Cell membrane</keyword>
<comment type="caution">
    <text evidence="12">The sequence shown here is derived from an EMBL/GenBank/DDBJ whole genome shotgun (WGS) entry which is preliminary data.</text>
</comment>
<evidence type="ECO:0000256" key="4">
    <source>
        <dbReference type="ARBA" id="ARBA00022741"/>
    </source>
</evidence>
<feature type="transmembrane region" description="Helical" evidence="9">
    <location>
        <begin position="438"/>
        <end position="459"/>
    </location>
</feature>
<organism evidence="12 13">
    <name type="scientific">Croceicoccus pelagius</name>
    <dbReference type="NCBI Taxonomy" id="1703341"/>
    <lineage>
        <taxon>Bacteria</taxon>
        <taxon>Pseudomonadati</taxon>
        <taxon>Pseudomonadota</taxon>
        <taxon>Alphaproteobacteria</taxon>
        <taxon>Sphingomonadales</taxon>
        <taxon>Erythrobacteraceae</taxon>
        <taxon>Croceicoccus</taxon>
    </lineage>
</organism>
<feature type="coiled-coil region" evidence="8">
    <location>
        <begin position="210"/>
        <end position="237"/>
    </location>
</feature>
<dbReference type="GO" id="GO:0005524">
    <property type="term" value="F:ATP binding"/>
    <property type="evidence" value="ECO:0007669"/>
    <property type="project" value="UniProtKB-KW"/>
</dbReference>
<dbReference type="InterPro" id="IPR003856">
    <property type="entry name" value="LPS_length_determ_N"/>
</dbReference>
<dbReference type="AlphaFoldDB" id="A0A917DGI9"/>
<evidence type="ECO:0000256" key="6">
    <source>
        <dbReference type="ARBA" id="ARBA00022989"/>
    </source>
</evidence>
<dbReference type="SUPFAM" id="SSF52540">
    <property type="entry name" value="P-loop containing nucleoside triphosphate hydrolases"/>
    <property type="match status" value="1"/>
</dbReference>
<protein>
    <recommendedName>
        <fullName evidence="14">Capsular exopolysaccharide family</fullName>
    </recommendedName>
</protein>
<feature type="domain" description="Tyrosine-protein kinase G-rich" evidence="11">
    <location>
        <begin position="389"/>
        <end position="461"/>
    </location>
</feature>
<evidence type="ECO:0000256" key="5">
    <source>
        <dbReference type="ARBA" id="ARBA00022840"/>
    </source>
</evidence>
<dbReference type="Pfam" id="PF02706">
    <property type="entry name" value="Wzz"/>
    <property type="match status" value="1"/>
</dbReference>
<keyword evidence="13" id="KW-1185">Reference proteome</keyword>
<evidence type="ECO:0000256" key="7">
    <source>
        <dbReference type="ARBA" id="ARBA00023136"/>
    </source>
</evidence>
<evidence type="ECO:0000256" key="1">
    <source>
        <dbReference type="ARBA" id="ARBA00004651"/>
    </source>
</evidence>
<dbReference type="OrthoDB" id="230260at2"/>
<evidence type="ECO:0000256" key="9">
    <source>
        <dbReference type="SAM" id="Phobius"/>
    </source>
</evidence>